<proteinExistence type="predicted"/>
<protein>
    <submittedName>
        <fullName evidence="2">Uncharacterized protein</fullName>
    </submittedName>
</protein>
<gene>
    <name evidence="2" type="ORF">FAZ95_26540</name>
</gene>
<dbReference type="RefSeq" id="WP_137335477.1">
    <property type="nucleotide sequence ID" value="NZ_CP040078.1"/>
</dbReference>
<accession>A0A4P8IW86</accession>
<dbReference type="AlphaFoldDB" id="A0A4P8IW86"/>
<evidence type="ECO:0000313" key="3">
    <source>
        <dbReference type="Proteomes" id="UP000298656"/>
    </source>
</evidence>
<evidence type="ECO:0000256" key="1">
    <source>
        <dbReference type="SAM" id="MobiDB-lite"/>
    </source>
</evidence>
<sequence length="132" mass="14410">MRIAEPLFLNPLRGNRANDALLIDTSGNQRAAITRIKADLLEIKRTNLSTRLEQSSTREIQFTQTISLKRMMNSGASGARESTSHADKEQSNGLSDKSISPIIDKLAAVSKATCQSILLIGGFSPHLSNYPK</sequence>
<name>A0A4P8IW86_9BURK</name>
<feature type="region of interest" description="Disordered" evidence="1">
    <location>
        <begin position="71"/>
        <end position="97"/>
    </location>
</feature>
<keyword evidence="3" id="KW-1185">Reference proteome</keyword>
<reference evidence="2 3" key="1">
    <citation type="submission" date="2019-05" db="EMBL/GenBank/DDBJ databases">
        <title>Burkholderia sp. DHOD12, isolated from subtropical forest soil.</title>
        <authorList>
            <person name="Gao Z.-H."/>
            <person name="Qiu L.-H."/>
        </authorList>
    </citation>
    <scope>NUCLEOTIDE SEQUENCE [LARGE SCALE GENOMIC DNA]</scope>
    <source>
        <strain evidence="2 3">DHOD12</strain>
    </source>
</reference>
<dbReference type="KEGG" id="tvl:FAZ95_26540"/>
<dbReference type="EMBL" id="CP040078">
    <property type="protein sequence ID" value="QCP52706.1"/>
    <property type="molecule type" value="Genomic_DNA"/>
</dbReference>
<dbReference type="Proteomes" id="UP000298656">
    <property type="component" value="Chromosome 2"/>
</dbReference>
<evidence type="ECO:0000313" key="2">
    <source>
        <dbReference type="EMBL" id="QCP52706.1"/>
    </source>
</evidence>
<organism evidence="2 3">
    <name type="scientific">Trinickia violacea</name>
    <dbReference type="NCBI Taxonomy" id="2571746"/>
    <lineage>
        <taxon>Bacteria</taxon>
        <taxon>Pseudomonadati</taxon>
        <taxon>Pseudomonadota</taxon>
        <taxon>Betaproteobacteria</taxon>
        <taxon>Burkholderiales</taxon>
        <taxon>Burkholderiaceae</taxon>
        <taxon>Trinickia</taxon>
    </lineage>
</organism>